<dbReference type="GO" id="GO:0030677">
    <property type="term" value="C:ribonuclease P complex"/>
    <property type="evidence" value="ECO:0007669"/>
    <property type="project" value="InterPro"/>
</dbReference>
<evidence type="ECO:0000256" key="2">
    <source>
        <dbReference type="ARBA" id="ARBA00022694"/>
    </source>
</evidence>
<evidence type="ECO:0000313" key="3">
    <source>
        <dbReference type="EMBL" id="PHJ24967.1"/>
    </source>
</evidence>
<dbReference type="InterPro" id="IPR002759">
    <property type="entry name" value="Pop5/Rpp14/Rnp2-like"/>
</dbReference>
<dbReference type="GO" id="GO:0033204">
    <property type="term" value="F:ribonuclease P RNA binding"/>
    <property type="evidence" value="ECO:0007669"/>
    <property type="project" value="InterPro"/>
</dbReference>
<dbReference type="Proteomes" id="UP000221165">
    <property type="component" value="Unassembled WGS sequence"/>
</dbReference>
<dbReference type="AlphaFoldDB" id="A0A2C6L9P3"/>
<organism evidence="3 4">
    <name type="scientific">Cystoisospora suis</name>
    <dbReference type="NCBI Taxonomy" id="483139"/>
    <lineage>
        <taxon>Eukaryota</taxon>
        <taxon>Sar</taxon>
        <taxon>Alveolata</taxon>
        <taxon>Apicomplexa</taxon>
        <taxon>Conoidasida</taxon>
        <taxon>Coccidia</taxon>
        <taxon>Eucoccidiorida</taxon>
        <taxon>Eimeriorina</taxon>
        <taxon>Sarcocystidae</taxon>
        <taxon>Cystoisospora</taxon>
    </lineage>
</organism>
<gene>
    <name evidence="3" type="ORF">CSUI_001179</name>
</gene>
<protein>
    <submittedName>
        <fullName evidence="3">Rpp14 family protein</fullName>
    </submittedName>
</protein>
<dbReference type="VEuPathDB" id="ToxoDB:CSUI_001179"/>
<name>A0A2C6L9P3_9APIC</name>
<dbReference type="GO" id="GO:0005634">
    <property type="term" value="C:nucleus"/>
    <property type="evidence" value="ECO:0007669"/>
    <property type="project" value="UniProtKB-SubCell"/>
</dbReference>
<comment type="similarity">
    <text evidence="1">Belongs to the eukaryotic/archaeal RNase P protein component 2 family.</text>
</comment>
<dbReference type="PANTHER" id="PTHR48414">
    <property type="entry name" value="POP5 HOMOLOG, RIBONUCLEASE P_MRP SUBUNIT"/>
    <property type="match status" value="1"/>
</dbReference>
<dbReference type="SUPFAM" id="SSF160350">
    <property type="entry name" value="Rnp2-like"/>
    <property type="match status" value="1"/>
</dbReference>
<dbReference type="EMBL" id="MIGC01000472">
    <property type="protein sequence ID" value="PHJ24967.1"/>
    <property type="molecule type" value="Genomic_DNA"/>
</dbReference>
<evidence type="ECO:0000256" key="1">
    <source>
        <dbReference type="ARBA" id="ARBA00010800"/>
    </source>
</evidence>
<dbReference type="Pfam" id="PF01900">
    <property type="entry name" value="RNase_P_Rpp14"/>
    <property type="match status" value="1"/>
</dbReference>
<dbReference type="RefSeq" id="XP_067926639.1">
    <property type="nucleotide sequence ID" value="XM_068061385.1"/>
</dbReference>
<dbReference type="Gene3D" id="3.30.70.3250">
    <property type="entry name" value="Ribonuclease P, Pop5 subunit"/>
    <property type="match status" value="1"/>
</dbReference>
<accession>A0A2C6L9P3</accession>
<keyword evidence="4" id="KW-1185">Reference proteome</keyword>
<reference evidence="3 4" key="1">
    <citation type="journal article" date="2017" name="Int. J. Parasitol.">
        <title>The genome of the protozoan parasite Cystoisospora suis and a reverse vaccinology approach to identify vaccine candidates.</title>
        <authorList>
            <person name="Palmieri N."/>
            <person name="Shrestha A."/>
            <person name="Ruttkowski B."/>
            <person name="Beck T."/>
            <person name="Vogl C."/>
            <person name="Tomley F."/>
            <person name="Blake D.P."/>
            <person name="Joachim A."/>
        </authorList>
    </citation>
    <scope>NUCLEOTIDE SEQUENCE [LARGE SCALE GENOMIC DNA]</scope>
    <source>
        <strain evidence="3 4">Wien I</strain>
    </source>
</reference>
<dbReference type="OrthoDB" id="24745at2759"/>
<dbReference type="GeneID" id="94424596"/>
<proteinExistence type="inferred from homology"/>
<sequence length="152" mass="16869">MVRRKSRWIIGLLLWEEEEEKAEENHQQSESHKDKKATIDRLTSSTFQDVLKNAVGECWGAIGMAYLSSSLRVAYLGKGIGKSPLFVIQTEKAYCQELLAVLKAITQLGGSRCSISVLHVSGTLRSGVKFLSHHIHQMINTLSIHQDGCSAC</sequence>
<evidence type="ECO:0000313" key="4">
    <source>
        <dbReference type="Proteomes" id="UP000221165"/>
    </source>
</evidence>
<dbReference type="GO" id="GO:0001682">
    <property type="term" value="P:tRNA 5'-leader removal"/>
    <property type="evidence" value="ECO:0007669"/>
    <property type="project" value="InterPro"/>
</dbReference>
<dbReference type="InterPro" id="IPR038085">
    <property type="entry name" value="Rnp2-like_sf"/>
</dbReference>
<dbReference type="GO" id="GO:0006364">
    <property type="term" value="P:rRNA processing"/>
    <property type="evidence" value="ECO:0007669"/>
    <property type="project" value="UniProtKB-KW"/>
</dbReference>
<dbReference type="PANTHER" id="PTHR48414:SF1">
    <property type="entry name" value="POP5 HOMOLOG, RIBONUCLEASE P_MRP SUBUNIT"/>
    <property type="match status" value="1"/>
</dbReference>
<comment type="caution">
    <text evidence="3">The sequence shown here is derived from an EMBL/GenBank/DDBJ whole genome shotgun (WGS) entry which is preliminary data.</text>
</comment>
<keyword evidence="2" id="KW-0819">tRNA processing</keyword>